<evidence type="ECO:0000313" key="1">
    <source>
        <dbReference type="EMBL" id="KKM21499.1"/>
    </source>
</evidence>
<dbReference type="EMBL" id="LAZR01013536">
    <property type="protein sequence ID" value="KKM21499.1"/>
    <property type="molecule type" value="Genomic_DNA"/>
</dbReference>
<name>A0A0F9INR8_9ZZZZ</name>
<gene>
    <name evidence="1" type="ORF">LCGC14_1634810</name>
</gene>
<protein>
    <submittedName>
        <fullName evidence="1">Uncharacterized protein</fullName>
    </submittedName>
</protein>
<organism evidence="1">
    <name type="scientific">marine sediment metagenome</name>
    <dbReference type="NCBI Taxonomy" id="412755"/>
    <lineage>
        <taxon>unclassified sequences</taxon>
        <taxon>metagenomes</taxon>
        <taxon>ecological metagenomes</taxon>
    </lineage>
</organism>
<dbReference type="AlphaFoldDB" id="A0A0F9INR8"/>
<reference evidence="1" key="1">
    <citation type="journal article" date="2015" name="Nature">
        <title>Complex archaea that bridge the gap between prokaryotes and eukaryotes.</title>
        <authorList>
            <person name="Spang A."/>
            <person name="Saw J.H."/>
            <person name="Jorgensen S.L."/>
            <person name="Zaremba-Niedzwiedzka K."/>
            <person name="Martijn J."/>
            <person name="Lind A.E."/>
            <person name="van Eijk R."/>
            <person name="Schleper C."/>
            <person name="Guy L."/>
            <person name="Ettema T.J."/>
        </authorList>
    </citation>
    <scope>NUCLEOTIDE SEQUENCE</scope>
</reference>
<proteinExistence type="predicted"/>
<sequence length="70" mass="7437">MSKWYEDYFGEGSVSLGVGTVIQDGQGRIFLTGVPNDAHLPADERHNCDAMGCASGGPHILAYLGKKVKA</sequence>
<comment type="caution">
    <text evidence="1">The sequence shown here is derived from an EMBL/GenBank/DDBJ whole genome shotgun (WGS) entry which is preliminary data.</text>
</comment>
<accession>A0A0F9INR8</accession>